<evidence type="ECO:0000256" key="1">
    <source>
        <dbReference type="ARBA" id="ARBA00004922"/>
    </source>
</evidence>
<protein>
    <recommendedName>
        <fullName evidence="9">O-GlcNAc transferase C-terminal domain-containing protein</fullName>
    </recommendedName>
</protein>
<dbReference type="STRING" id="1156394.T0QAZ2"/>
<gene>
    <name evidence="7" type="ORF">SDRG_10624</name>
</gene>
<dbReference type="SUPFAM" id="SSF53335">
    <property type="entry name" value="S-adenosyl-L-methionine-dependent methyltransferases"/>
    <property type="match status" value="1"/>
</dbReference>
<dbReference type="Pfam" id="PF08241">
    <property type="entry name" value="Methyltransf_11"/>
    <property type="match status" value="1"/>
</dbReference>
<dbReference type="PANTHER" id="PTHR44366:SF1">
    <property type="entry name" value="UDP-N-ACETYLGLUCOSAMINE--PEPTIDE N-ACETYLGLUCOSAMINYLTRANSFERASE 110 KDA SUBUNIT"/>
    <property type="match status" value="1"/>
</dbReference>
<dbReference type="InterPro" id="IPR029063">
    <property type="entry name" value="SAM-dependent_MTases_sf"/>
</dbReference>
<dbReference type="InParanoid" id="T0QAZ2"/>
<dbReference type="OrthoDB" id="421121at2759"/>
<dbReference type="GO" id="GO:0008757">
    <property type="term" value="F:S-adenosylmethionine-dependent methyltransferase activity"/>
    <property type="evidence" value="ECO:0007669"/>
    <property type="project" value="InterPro"/>
</dbReference>
<feature type="domain" description="Methyltransferase type 11" evidence="5">
    <location>
        <begin position="447"/>
        <end position="500"/>
    </location>
</feature>
<sequence>MPPCDTTTSITQLKLGFISSDFGLHPVATLVRGLVSYLERDSRFEVYCFALSDQGSWWRSNITDGVHAMVSLTGLSTVEAATTIHAHGIHVLVDLNGHTLHSGLPILSHRPAPVQMSFLGFPQTTGASFIDYFVVDAIASPPRMANSFSEKLVYLPLSYIVNDHKQLMFHVTSQAPPSRDDAKLPASPFVFATFSNWQKMDPTLFGVWMRVLRRVPSSVLWFMQYSGHEAARANLVGEAVAQGVDGSRLVFTALSPWINHTWVKQAADVVLDTTFKNGHTTLVDALWAGVPVVTLEGDRISNRAGSSATASLHHELHAVMTTHSLKEYEDTAVLLAQSHALRRRLRDAIQSNRTQSLLFDTQAFATYFGDAMVAAWDRKAERPTHIAVPLFAPRAPSTPPTRHAPTPRKPTLDQAPILLHIGGHAQRDGWQLVNIQHVGATMPDARSDMPSLHRFATSSVTAIYSSHALEHVGHGADASYAVTKALAEWFRVLVPGGALYLSVLDLSVLASLLLDPTLTLLEQHRVMRMIYGGQDDAYDYHKVGFTLPILRSYLLDAGFCRVQRVRSFGLFADTSDQVYHGRAISLNVVATACKLGVAVDVTLPTIKYWTD</sequence>
<dbReference type="Gene3D" id="3.40.50.2000">
    <property type="entry name" value="Glycogen Phosphorylase B"/>
    <property type="match status" value="1"/>
</dbReference>
<evidence type="ECO:0000256" key="4">
    <source>
        <dbReference type="ARBA" id="ARBA00022803"/>
    </source>
</evidence>
<feature type="domain" description="O-GlcNAc transferase C-terminal" evidence="6">
    <location>
        <begin position="7"/>
        <end position="174"/>
    </location>
</feature>
<evidence type="ECO:0000313" key="7">
    <source>
        <dbReference type="EMBL" id="EQC31836.1"/>
    </source>
</evidence>
<evidence type="ECO:0000256" key="3">
    <source>
        <dbReference type="ARBA" id="ARBA00022737"/>
    </source>
</evidence>
<reference evidence="7 8" key="1">
    <citation type="submission" date="2012-04" db="EMBL/GenBank/DDBJ databases">
        <title>The Genome Sequence of Saprolegnia declina VS20.</title>
        <authorList>
            <consortium name="The Broad Institute Genome Sequencing Platform"/>
            <person name="Russ C."/>
            <person name="Nusbaum C."/>
            <person name="Tyler B."/>
            <person name="van West P."/>
            <person name="Dieguez-Uribeondo J."/>
            <person name="de Bruijn I."/>
            <person name="Tripathy S."/>
            <person name="Jiang R."/>
            <person name="Young S.K."/>
            <person name="Zeng Q."/>
            <person name="Gargeya S."/>
            <person name="Fitzgerald M."/>
            <person name="Haas B."/>
            <person name="Abouelleil A."/>
            <person name="Alvarado L."/>
            <person name="Arachchi H.M."/>
            <person name="Berlin A."/>
            <person name="Chapman S.B."/>
            <person name="Goldberg J."/>
            <person name="Griggs A."/>
            <person name="Gujja S."/>
            <person name="Hansen M."/>
            <person name="Howarth C."/>
            <person name="Imamovic A."/>
            <person name="Larimer J."/>
            <person name="McCowen C."/>
            <person name="Montmayeur A."/>
            <person name="Murphy C."/>
            <person name="Neiman D."/>
            <person name="Pearson M."/>
            <person name="Priest M."/>
            <person name="Roberts A."/>
            <person name="Saif S."/>
            <person name="Shea T."/>
            <person name="Sisk P."/>
            <person name="Sykes S."/>
            <person name="Wortman J."/>
            <person name="Nusbaum C."/>
            <person name="Birren B."/>
        </authorList>
    </citation>
    <scope>NUCLEOTIDE SEQUENCE [LARGE SCALE GENOMIC DNA]</scope>
    <source>
        <strain evidence="7 8">VS20</strain>
    </source>
</reference>
<dbReference type="GO" id="GO:0006493">
    <property type="term" value="P:protein O-linked glycosylation"/>
    <property type="evidence" value="ECO:0007669"/>
    <property type="project" value="InterPro"/>
</dbReference>
<dbReference type="EMBL" id="JH767167">
    <property type="protein sequence ID" value="EQC31836.1"/>
    <property type="molecule type" value="Genomic_DNA"/>
</dbReference>
<evidence type="ECO:0008006" key="9">
    <source>
        <dbReference type="Google" id="ProtNLM"/>
    </source>
</evidence>
<organism evidence="7 8">
    <name type="scientific">Saprolegnia diclina (strain VS20)</name>
    <dbReference type="NCBI Taxonomy" id="1156394"/>
    <lineage>
        <taxon>Eukaryota</taxon>
        <taxon>Sar</taxon>
        <taxon>Stramenopiles</taxon>
        <taxon>Oomycota</taxon>
        <taxon>Saprolegniomycetes</taxon>
        <taxon>Saprolegniales</taxon>
        <taxon>Saprolegniaceae</taxon>
        <taxon>Saprolegnia</taxon>
    </lineage>
</organism>
<keyword evidence="8" id="KW-1185">Reference proteome</keyword>
<proteinExistence type="predicted"/>
<dbReference type="Gene3D" id="3.40.50.150">
    <property type="entry name" value="Vaccinia Virus protein VP39"/>
    <property type="match status" value="1"/>
</dbReference>
<dbReference type="GeneID" id="19951351"/>
<dbReference type="RefSeq" id="XP_008614843.1">
    <property type="nucleotide sequence ID" value="XM_008616621.1"/>
</dbReference>
<evidence type="ECO:0000259" key="6">
    <source>
        <dbReference type="Pfam" id="PF13844"/>
    </source>
</evidence>
<dbReference type="AlphaFoldDB" id="T0QAZ2"/>
<evidence type="ECO:0000256" key="2">
    <source>
        <dbReference type="ARBA" id="ARBA00022679"/>
    </source>
</evidence>
<accession>T0QAZ2</accession>
<dbReference type="InterPro" id="IPR013216">
    <property type="entry name" value="Methyltransf_11"/>
</dbReference>
<dbReference type="GO" id="GO:0097363">
    <property type="term" value="F:protein O-acetylglucosaminyltransferase activity"/>
    <property type="evidence" value="ECO:0007669"/>
    <property type="project" value="TreeGrafter"/>
</dbReference>
<feature type="domain" description="O-GlcNAc transferase C-terminal" evidence="6">
    <location>
        <begin position="178"/>
        <end position="366"/>
    </location>
</feature>
<name>T0QAZ2_SAPDV</name>
<evidence type="ECO:0000313" key="8">
    <source>
        <dbReference type="Proteomes" id="UP000030762"/>
    </source>
</evidence>
<dbReference type="InterPro" id="IPR029489">
    <property type="entry name" value="OGT/SEC/SPY_C"/>
</dbReference>
<dbReference type="InterPro" id="IPR037919">
    <property type="entry name" value="OGT"/>
</dbReference>
<dbReference type="PANTHER" id="PTHR44366">
    <property type="entry name" value="UDP-N-ACETYLGLUCOSAMINE--PEPTIDE N-ACETYLGLUCOSAMINYLTRANSFERASE 110 KDA SUBUNIT"/>
    <property type="match status" value="1"/>
</dbReference>
<keyword evidence="3" id="KW-0677">Repeat</keyword>
<dbReference type="Gene3D" id="3.40.50.11380">
    <property type="match status" value="1"/>
</dbReference>
<evidence type="ECO:0000259" key="5">
    <source>
        <dbReference type="Pfam" id="PF08241"/>
    </source>
</evidence>
<keyword evidence="2" id="KW-0808">Transferase</keyword>
<dbReference type="VEuPathDB" id="FungiDB:SDRG_10624"/>
<dbReference type="Proteomes" id="UP000030762">
    <property type="component" value="Unassembled WGS sequence"/>
</dbReference>
<dbReference type="OMA" id="VNENDAQ"/>
<dbReference type="eggNOG" id="KOG4626">
    <property type="taxonomic scope" value="Eukaryota"/>
</dbReference>
<comment type="pathway">
    <text evidence="1">Protein modification; protein glycosylation.</text>
</comment>
<keyword evidence="4" id="KW-0802">TPR repeat</keyword>
<dbReference type="Pfam" id="PF13844">
    <property type="entry name" value="Glyco_transf_41"/>
    <property type="match status" value="2"/>
</dbReference>